<reference evidence="1" key="1">
    <citation type="submission" date="2021-12" db="EMBL/GenBank/DDBJ databases">
        <authorList>
            <person name="King R."/>
        </authorList>
    </citation>
    <scope>NUCLEOTIDE SEQUENCE</scope>
</reference>
<evidence type="ECO:0000313" key="1">
    <source>
        <dbReference type="EMBL" id="CAD0198953.1"/>
    </source>
</evidence>
<proteinExistence type="predicted"/>
<keyword evidence="2" id="KW-1185">Reference proteome</keyword>
<protein>
    <submittedName>
        <fullName evidence="1">Uncharacterized protein</fullName>
    </submittedName>
</protein>
<dbReference type="Proteomes" id="UP001154114">
    <property type="component" value="Chromosome 9"/>
</dbReference>
<name>A0A9N8Q0P8_CHRIL</name>
<gene>
    <name evidence="1" type="ORF">CINC_LOCUS13225</name>
</gene>
<evidence type="ECO:0000313" key="2">
    <source>
        <dbReference type="Proteomes" id="UP001154114"/>
    </source>
</evidence>
<dbReference type="AlphaFoldDB" id="A0A9N8Q0P8"/>
<accession>A0A9N8Q0P8</accession>
<dbReference type="EMBL" id="LR824012">
    <property type="protein sequence ID" value="CAD0198953.1"/>
    <property type="molecule type" value="Genomic_DNA"/>
</dbReference>
<organism evidence="1 2">
    <name type="scientific">Chrysodeixis includens</name>
    <name type="common">Soybean looper</name>
    <name type="synonym">Pseudoplusia includens</name>
    <dbReference type="NCBI Taxonomy" id="689277"/>
    <lineage>
        <taxon>Eukaryota</taxon>
        <taxon>Metazoa</taxon>
        <taxon>Ecdysozoa</taxon>
        <taxon>Arthropoda</taxon>
        <taxon>Hexapoda</taxon>
        <taxon>Insecta</taxon>
        <taxon>Pterygota</taxon>
        <taxon>Neoptera</taxon>
        <taxon>Endopterygota</taxon>
        <taxon>Lepidoptera</taxon>
        <taxon>Glossata</taxon>
        <taxon>Ditrysia</taxon>
        <taxon>Noctuoidea</taxon>
        <taxon>Noctuidae</taxon>
        <taxon>Plusiinae</taxon>
        <taxon>Chrysodeixis</taxon>
    </lineage>
</organism>
<sequence length="103" mass="12264">MIKIFTNSIPNYVNNDVKLSMIQFYFQIHTSYLQADIRNNLVLHSNIGYSSKFKRNCLYSTFIYTCFVFKKFVNRLRLFVISTRAHFKSLILLRNGMFSVQEC</sequence>